<organism evidence="4 5">
    <name type="scientific">Candidatus Reconcilbacillus cellulovorans</name>
    <dbReference type="NCBI Taxonomy" id="1906605"/>
    <lineage>
        <taxon>Bacteria</taxon>
        <taxon>Bacillati</taxon>
        <taxon>Bacillota</taxon>
        <taxon>Bacilli</taxon>
        <taxon>Bacillales</taxon>
        <taxon>Paenibacillaceae</taxon>
        <taxon>Candidatus Reconcilbacillus</taxon>
    </lineage>
</organism>
<dbReference type="PANTHER" id="PTHR10491:SF4">
    <property type="entry name" value="METHIONINE ADENOSYLTRANSFERASE 2 SUBUNIT BETA"/>
    <property type="match status" value="1"/>
</dbReference>
<dbReference type="GO" id="GO:0008831">
    <property type="term" value="F:dTDP-4-dehydrorhamnose reductase activity"/>
    <property type="evidence" value="ECO:0007669"/>
    <property type="project" value="UniProtKB-EC"/>
</dbReference>
<dbReference type="NCBIfam" id="TIGR01214">
    <property type="entry name" value="rmlD"/>
    <property type="match status" value="1"/>
</dbReference>
<dbReference type="PANTHER" id="PTHR10491">
    <property type="entry name" value="DTDP-4-DEHYDRORHAMNOSE REDUCTASE"/>
    <property type="match status" value="1"/>
</dbReference>
<reference evidence="4 5" key="1">
    <citation type="submission" date="2016-12" db="EMBL/GenBank/DDBJ databases">
        <title>Candidatus Reconcilibacillus cellulovorans genome.</title>
        <authorList>
            <person name="Kolinko S."/>
            <person name="Wu Y.-W."/>
            <person name="Tachea F."/>
            <person name="Denzel E."/>
            <person name="Hiras J."/>
            <person name="Baecker N."/>
            <person name="Chan L.J."/>
            <person name="Eichorst S.A."/>
            <person name="Frey D."/>
            <person name="Adams P.D."/>
            <person name="Pray T."/>
            <person name="Tanjore D."/>
            <person name="Petzold C.J."/>
            <person name="Gladden J.M."/>
            <person name="Simmons B.A."/>
            <person name="Singer S.W."/>
        </authorList>
    </citation>
    <scope>NUCLEOTIDE SEQUENCE [LARGE SCALE GENOMIC DNA]</scope>
    <source>
        <strain evidence="4">JTherm</strain>
    </source>
</reference>
<dbReference type="Gene3D" id="3.90.25.10">
    <property type="entry name" value="UDP-galactose 4-epimerase, domain 1"/>
    <property type="match status" value="1"/>
</dbReference>
<keyword evidence="2" id="KW-0521">NADP</keyword>
<evidence type="ECO:0000259" key="3">
    <source>
        <dbReference type="Pfam" id="PF04321"/>
    </source>
</evidence>
<dbReference type="Pfam" id="PF04321">
    <property type="entry name" value="RmlD_sub_bind"/>
    <property type="match status" value="1"/>
</dbReference>
<dbReference type="CDD" id="cd05254">
    <property type="entry name" value="dTDP_HR_like_SDR_e"/>
    <property type="match status" value="1"/>
</dbReference>
<dbReference type="Gene3D" id="3.40.50.720">
    <property type="entry name" value="NAD(P)-binding Rossmann-like Domain"/>
    <property type="match status" value="1"/>
</dbReference>
<feature type="domain" description="RmlD-like substrate binding" evidence="3">
    <location>
        <begin position="1"/>
        <end position="276"/>
    </location>
</feature>
<evidence type="ECO:0000256" key="2">
    <source>
        <dbReference type="RuleBase" id="RU364082"/>
    </source>
</evidence>
<gene>
    <name evidence="4" type="ORF">BLM47_12815</name>
</gene>
<dbReference type="EMBL" id="MOXJ01000042">
    <property type="protein sequence ID" value="PDO09386.1"/>
    <property type="molecule type" value="Genomic_DNA"/>
</dbReference>
<comment type="pathway">
    <text evidence="2">Carbohydrate biosynthesis; dTDP-L-rhamnose biosynthesis.</text>
</comment>
<comment type="function">
    <text evidence="2">Catalyzes the reduction of dTDP-6-deoxy-L-lyxo-4-hexulose to yield dTDP-L-rhamnose.</text>
</comment>
<accession>A0A2A6DXT3</accession>
<evidence type="ECO:0000313" key="4">
    <source>
        <dbReference type="EMBL" id="PDO09386.1"/>
    </source>
</evidence>
<protein>
    <recommendedName>
        <fullName evidence="2">dTDP-4-dehydrorhamnose reductase</fullName>
        <ecNumber evidence="2">1.1.1.133</ecNumber>
    </recommendedName>
</protein>
<dbReference type="AlphaFoldDB" id="A0A2A6DXT3"/>
<name>A0A2A6DXT3_9BACL</name>
<dbReference type="Proteomes" id="UP000243688">
    <property type="component" value="Unassembled WGS sequence"/>
</dbReference>
<sequence>MKVVVTGANGQLGRDLVRRLSAEHEVYGFGREALDVRDPDACRDVLRRVRPDVVVHAAAYTAVDRAESEPDEAFRVNADGTRNIAMAAEEVGAKLCYVSTDYVFDGRKGRPYGEYDDTNPVNVYGRSKRAGEWFVQALCRKFFIVRTAWVYGAHGQNFVKTMLRLAQERDVIRVVDDQIGSPTYTVDLANFLARLVVTDRYGIYHATNAGSCSWYEFAKAIFEEADLHVRVEPCTTDEFPRPAPRPKYSVLDHMAIRTNGFPDLRHWREALRDFVSSRFGGA</sequence>
<dbReference type="InterPro" id="IPR029903">
    <property type="entry name" value="RmlD-like-bd"/>
</dbReference>
<evidence type="ECO:0000313" key="5">
    <source>
        <dbReference type="Proteomes" id="UP000243688"/>
    </source>
</evidence>
<dbReference type="SUPFAM" id="SSF51735">
    <property type="entry name" value="NAD(P)-binding Rossmann-fold domains"/>
    <property type="match status" value="1"/>
</dbReference>
<dbReference type="UniPathway" id="UPA00124"/>
<dbReference type="GO" id="GO:0005829">
    <property type="term" value="C:cytosol"/>
    <property type="evidence" value="ECO:0007669"/>
    <property type="project" value="TreeGrafter"/>
</dbReference>
<dbReference type="EC" id="1.1.1.133" evidence="2"/>
<dbReference type="InterPro" id="IPR005913">
    <property type="entry name" value="dTDP_dehydrorham_reduct"/>
</dbReference>
<comment type="similarity">
    <text evidence="1 2">Belongs to the dTDP-4-dehydrorhamnose reductase family.</text>
</comment>
<dbReference type="FunFam" id="3.40.50.720:FF:000159">
    <property type="entry name" value="dTDP-4-dehydrorhamnose reductase"/>
    <property type="match status" value="1"/>
</dbReference>
<evidence type="ECO:0000256" key="1">
    <source>
        <dbReference type="ARBA" id="ARBA00010944"/>
    </source>
</evidence>
<proteinExistence type="inferred from homology"/>
<keyword evidence="2" id="KW-0560">Oxidoreductase</keyword>
<dbReference type="InterPro" id="IPR036291">
    <property type="entry name" value="NAD(P)-bd_dom_sf"/>
</dbReference>
<dbReference type="GO" id="GO:0019305">
    <property type="term" value="P:dTDP-rhamnose biosynthetic process"/>
    <property type="evidence" value="ECO:0007669"/>
    <property type="project" value="UniProtKB-UniPathway"/>
</dbReference>
<comment type="caution">
    <text evidence="4">The sequence shown here is derived from an EMBL/GenBank/DDBJ whole genome shotgun (WGS) entry which is preliminary data.</text>
</comment>